<dbReference type="SUPFAM" id="SSF55331">
    <property type="entry name" value="Tautomerase/MIF"/>
    <property type="match status" value="1"/>
</dbReference>
<evidence type="ECO:0000313" key="1">
    <source>
        <dbReference type="EMBL" id="RRT49453.1"/>
    </source>
</evidence>
<sequence length="73" mass="7787">MPCLNLSTNVSLDGVDTSAILSEASKTVARLIGKPEAVRPASPTTLFAGSRCHLPGHKMFDEMLIWCLVIGSM</sequence>
<dbReference type="AlphaFoldDB" id="A0A426YCK9"/>
<dbReference type="Proteomes" id="UP000287651">
    <property type="component" value="Unassembled WGS sequence"/>
</dbReference>
<gene>
    <name evidence="1" type="ORF">B296_00029853</name>
</gene>
<proteinExistence type="predicted"/>
<dbReference type="Gene3D" id="3.30.429.10">
    <property type="entry name" value="Macrophage Migration Inhibitory Factor"/>
    <property type="match status" value="1"/>
</dbReference>
<accession>A0A426YCK9</accession>
<protein>
    <submittedName>
        <fullName evidence="1">Uncharacterized protein</fullName>
    </submittedName>
</protein>
<comment type="caution">
    <text evidence="1">The sequence shown here is derived from an EMBL/GenBank/DDBJ whole genome shotgun (WGS) entry which is preliminary data.</text>
</comment>
<evidence type="ECO:0000313" key="2">
    <source>
        <dbReference type="Proteomes" id="UP000287651"/>
    </source>
</evidence>
<dbReference type="EMBL" id="AMZH03013340">
    <property type="protein sequence ID" value="RRT49453.1"/>
    <property type="molecule type" value="Genomic_DNA"/>
</dbReference>
<dbReference type="InterPro" id="IPR014347">
    <property type="entry name" value="Tautomerase/MIF_sf"/>
</dbReference>
<organism evidence="1 2">
    <name type="scientific">Ensete ventricosum</name>
    <name type="common">Abyssinian banana</name>
    <name type="synonym">Musa ensete</name>
    <dbReference type="NCBI Taxonomy" id="4639"/>
    <lineage>
        <taxon>Eukaryota</taxon>
        <taxon>Viridiplantae</taxon>
        <taxon>Streptophyta</taxon>
        <taxon>Embryophyta</taxon>
        <taxon>Tracheophyta</taxon>
        <taxon>Spermatophyta</taxon>
        <taxon>Magnoliopsida</taxon>
        <taxon>Liliopsida</taxon>
        <taxon>Zingiberales</taxon>
        <taxon>Musaceae</taxon>
        <taxon>Ensete</taxon>
    </lineage>
</organism>
<reference evidence="1 2" key="1">
    <citation type="journal article" date="2014" name="Agronomy (Basel)">
        <title>A Draft Genome Sequence for Ensete ventricosum, the Drought-Tolerant Tree Against Hunger.</title>
        <authorList>
            <person name="Harrison J."/>
            <person name="Moore K.A."/>
            <person name="Paszkiewicz K."/>
            <person name="Jones T."/>
            <person name="Grant M."/>
            <person name="Ambacheew D."/>
            <person name="Muzemil S."/>
            <person name="Studholme D.J."/>
        </authorList>
    </citation>
    <scope>NUCLEOTIDE SEQUENCE [LARGE SCALE GENOMIC DNA]</scope>
</reference>
<name>A0A426YCK9_ENSVE</name>